<evidence type="ECO:0000256" key="5">
    <source>
        <dbReference type="SAM" id="MobiDB-lite"/>
    </source>
</evidence>
<dbReference type="PANTHER" id="PTHR46346:SF1">
    <property type="entry name" value="PHOSPHATIDYLINOSITOL N-ACETYLGLUCOSAMINYLTRANSFERASE SUBUNIT P"/>
    <property type="match status" value="1"/>
</dbReference>
<accession>A0A9W8KVZ7</accession>
<evidence type="ECO:0000256" key="3">
    <source>
        <dbReference type="ARBA" id="ARBA00022989"/>
    </source>
</evidence>
<keyword evidence="2 6" id="KW-0812">Transmembrane</keyword>
<feature type="compositionally biased region" description="Polar residues" evidence="5">
    <location>
        <begin position="1"/>
        <end position="12"/>
    </location>
</feature>
<dbReference type="Pfam" id="PF08510">
    <property type="entry name" value="PIG-P"/>
    <property type="match status" value="1"/>
</dbReference>
<comment type="caution">
    <text evidence="8">The sequence shown here is derived from an EMBL/GenBank/DDBJ whole genome shotgun (WGS) entry which is preliminary data.</text>
</comment>
<evidence type="ECO:0000259" key="7">
    <source>
        <dbReference type="Pfam" id="PF08510"/>
    </source>
</evidence>
<dbReference type="GO" id="GO:0006506">
    <property type="term" value="P:GPI anchor biosynthetic process"/>
    <property type="evidence" value="ECO:0007669"/>
    <property type="project" value="TreeGrafter"/>
</dbReference>
<proteinExistence type="predicted"/>
<evidence type="ECO:0000256" key="6">
    <source>
        <dbReference type="SAM" id="Phobius"/>
    </source>
</evidence>
<evidence type="ECO:0000256" key="4">
    <source>
        <dbReference type="ARBA" id="ARBA00023136"/>
    </source>
</evidence>
<dbReference type="GO" id="GO:0016020">
    <property type="term" value="C:membrane"/>
    <property type="evidence" value="ECO:0007669"/>
    <property type="project" value="UniProtKB-SubCell"/>
</dbReference>
<evidence type="ECO:0000256" key="1">
    <source>
        <dbReference type="ARBA" id="ARBA00004141"/>
    </source>
</evidence>
<feature type="transmembrane region" description="Helical" evidence="6">
    <location>
        <begin position="127"/>
        <end position="146"/>
    </location>
</feature>
<dbReference type="AlphaFoldDB" id="A0A9W8KVZ7"/>
<evidence type="ECO:0000313" key="9">
    <source>
        <dbReference type="Proteomes" id="UP001151518"/>
    </source>
</evidence>
<feature type="domain" description="PIG-P" evidence="7">
    <location>
        <begin position="126"/>
        <end position="243"/>
    </location>
</feature>
<evidence type="ECO:0000313" key="8">
    <source>
        <dbReference type="EMBL" id="KAJ2675293.1"/>
    </source>
</evidence>
<reference evidence="8" key="1">
    <citation type="submission" date="2022-07" db="EMBL/GenBank/DDBJ databases">
        <title>Phylogenomic reconstructions and comparative analyses of Kickxellomycotina fungi.</title>
        <authorList>
            <person name="Reynolds N.K."/>
            <person name="Stajich J.E."/>
            <person name="Barry K."/>
            <person name="Grigoriev I.V."/>
            <person name="Crous P."/>
            <person name="Smith M.E."/>
        </authorList>
    </citation>
    <scope>NUCLEOTIDE SEQUENCE</scope>
    <source>
        <strain evidence="8">NRRL 3115</strain>
    </source>
</reference>
<keyword evidence="3 6" id="KW-1133">Transmembrane helix</keyword>
<keyword evidence="4 6" id="KW-0472">Membrane</keyword>
<dbReference type="OrthoDB" id="690928at2759"/>
<dbReference type="EMBL" id="JANBTW010000049">
    <property type="protein sequence ID" value="KAJ2675293.1"/>
    <property type="molecule type" value="Genomic_DNA"/>
</dbReference>
<dbReference type="InterPro" id="IPR013717">
    <property type="entry name" value="PIG-P"/>
</dbReference>
<protein>
    <recommendedName>
        <fullName evidence="7">PIG-P domain-containing protein</fullName>
    </recommendedName>
</protein>
<dbReference type="PANTHER" id="PTHR46346">
    <property type="entry name" value="PHOSPHATIDYLINOSITOL N-ACETYLGLUCOSAMINYLTRANSFERASE SUBUNIT P"/>
    <property type="match status" value="1"/>
</dbReference>
<gene>
    <name evidence="8" type="ORF">GGI25_004031</name>
</gene>
<comment type="subcellular location">
    <subcellularLocation>
        <location evidence="1">Membrane</location>
        <topology evidence="1">Multi-pass membrane protein</topology>
    </subcellularLocation>
</comment>
<sequence length="244" mass="26382">MSMFTPLTSTSTIRRKNSGGHIASRSAEPIAPNSGSTRGFAQGGLSGGRTALSQDTFNLPRASSSILPAQSLDQYNSASQMRSSPLPLLKESAAESVAMAAQYPAPMSVEASAAEYEPIAKTPTFEYYGFVVYMVSMAAFVVYLVWAYLPDSALEAMGITYYPDRYWALALPAWWLATVGFILLFNIATNMYNTPPLSSIDNITDHFSNLDDITDANGFYCDQVGGIPPIGDLPIALVNKCVYH</sequence>
<feature type="transmembrane region" description="Helical" evidence="6">
    <location>
        <begin position="166"/>
        <end position="188"/>
    </location>
</feature>
<evidence type="ECO:0000256" key="2">
    <source>
        <dbReference type="ARBA" id="ARBA00022692"/>
    </source>
</evidence>
<feature type="region of interest" description="Disordered" evidence="5">
    <location>
        <begin position="1"/>
        <end position="47"/>
    </location>
</feature>
<dbReference type="InterPro" id="IPR052263">
    <property type="entry name" value="GPI_Anchor_Biosynth"/>
</dbReference>
<dbReference type="GO" id="GO:0005783">
    <property type="term" value="C:endoplasmic reticulum"/>
    <property type="evidence" value="ECO:0007669"/>
    <property type="project" value="TreeGrafter"/>
</dbReference>
<dbReference type="Proteomes" id="UP001151518">
    <property type="component" value="Unassembled WGS sequence"/>
</dbReference>
<name>A0A9W8KVZ7_9FUNG</name>
<organism evidence="8 9">
    <name type="scientific">Coemansia spiralis</name>
    <dbReference type="NCBI Taxonomy" id="417178"/>
    <lineage>
        <taxon>Eukaryota</taxon>
        <taxon>Fungi</taxon>
        <taxon>Fungi incertae sedis</taxon>
        <taxon>Zoopagomycota</taxon>
        <taxon>Kickxellomycotina</taxon>
        <taxon>Kickxellomycetes</taxon>
        <taxon>Kickxellales</taxon>
        <taxon>Kickxellaceae</taxon>
        <taxon>Coemansia</taxon>
    </lineage>
</organism>